<dbReference type="PANTHER" id="PTHR36503">
    <property type="entry name" value="BLR2520 PROTEIN"/>
    <property type="match status" value="1"/>
</dbReference>
<dbReference type="OrthoDB" id="9798430at2"/>
<dbReference type="RefSeq" id="WP_085888852.1">
    <property type="nucleotide sequence ID" value="NZ_FWFN01000005.1"/>
</dbReference>
<gene>
    <name evidence="2" type="ORF">PSM7751_02830</name>
</gene>
<dbReference type="AlphaFoldDB" id="A0A1X6ZNF3"/>
<accession>A0A1X6ZNF3</accession>
<dbReference type="Gene3D" id="3.10.180.10">
    <property type="entry name" value="2,3-Dihydroxybiphenyl 1,2-Dioxygenase, domain 1"/>
    <property type="match status" value="1"/>
</dbReference>
<protein>
    <submittedName>
        <fullName evidence="2">Glyoxalase-like domain protein</fullName>
    </submittedName>
</protein>
<dbReference type="PROSITE" id="PS51819">
    <property type="entry name" value="VOC"/>
    <property type="match status" value="1"/>
</dbReference>
<organism evidence="2 3">
    <name type="scientific">Pseudooceanicola marinus</name>
    <dbReference type="NCBI Taxonomy" id="396013"/>
    <lineage>
        <taxon>Bacteria</taxon>
        <taxon>Pseudomonadati</taxon>
        <taxon>Pseudomonadota</taxon>
        <taxon>Alphaproteobacteria</taxon>
        <taxon>Rhodobacterales</taxon>
        <taxon>Paracoccaceae</taxon>
        <taxon>Pseudooceanicola</taxon>
    </lineage>
</organism>
<dbReference type="EMBL" id="FWFN01000005">
    <property type="protein sequence ID" value="SLN56876.1"/>
    <property type="molecule type" value="Genomic_DNA"/>
</dbReference>
<evidence type="ECO:0000259" key="1">
    <source>
        <dbReference type="PROSITE" id="PS51819"/>
    </source>
</evidence>
<dbReference type="Proteomes" id="UP000193963">
    <property type="component" value="Unassembled WGS sequence"/>
</dbReference>
<proteinExistence type="predicted"/>
<dbReference type="SUPFAM" id="SSF54593">
    <property type="entry name" value="Glyoxalase/Bleomycin resistance protein/Dihydroxybiphenyl dioxygenase"/>
    <property type="match status" value="1"/>
</dbReference>
<feature type="domain" description="VOC" evidence="1">
    <location>
        <begin position="5"/>
        <end position="126"/>
    </location>
</feature>
<reference evidence="2 3" key="1">
    <citation type="submission" date="2017-03" db="EMBL/GenBank/DDBJ databases">
        <authorList>
            <person name="Afonso C.L."/>
            <person name="Miller P.J."/>
            <person name="Scott M.A."/>
            <person name="Spackman E."/>
            <person name="Goraichik I."/>
            <person name="Dimitrov K.M."/>
            <person name="Suarez D.L."/>
            <person name="Swayne D.E."/>
        </authorList>
    </citation>
    <scope>NUCLEOTIDE SEQUENCE [LARGE SCALE GENOMIC DNA]</scope>
    <source>
        <strain evidence="2 3">CECT 7751</strain>
    </source>
</reference>
<dbReference type="Pfam" id="PF00903">
    <property type="entry name" value="Glyoxalase"/>
    <property type="match status" value="1"/>
</dbReference>
<evidence type="ECO:0000313" key="3">
    <source>
        <dbReference type="Proteomes" id="UP000193963"/>
    </source>
</evidence>
<evidence type="ECO:0000313" key="2">
    <source>
        <dbReference type="EMBL" id="SLN56876.1"/>
    </source>
</evidence>
<dbReference type="InterPro" id="IPR029068">
    <property type="entry name" value="Glyas_Bleomycin-R_OHBP_Dase"/>
</dbReference>
<dbReference type="InterPro" id="IPR004360">
    <property type="entry name" value="Glyas_Fos-R_dOase_dom"/>
</dbReference>
<keyword evidence="3" id="KW-1185">Reference proteome</keyword>
<dbReference type="PANTHER" id="PTHR36503:SF1">
    <property type="entry name" value="BLR2520 PROTEIN"/>
    <property type="match status" value="1"/>
</dbReference>
<name>A0A1X6ZNF3_9RHOB</name>
<sequence length="144" mass="15297">MTPQRVSLITLGVDDLDRARTFYEALGWAPAQVTPGIVFFQLDGQALGLFGRAALAEDQGRPEVPLGTGAMTLAQNFSDRAAVDAAFAQALAAGATALKPPEEVFWGGYSGYYADPDGHVWEVAHNPFITLDPDSGRFTLPVAS</sequence>
<dbReference type="InterPro" id="IPR037523">
    <property type="entry name" value="VOC_core"/>
</dbReference>